<dbReference type="EMBL" id="FUWX01000021">
    <property type="protein sequence ID" value="SKA01373.1"/>
    <property type="molecule type" value="Genomic_DNA"/>
</dbReference>
<organism evidence="2 3">
    <name type="scientific">Cetobacterium ceti</name>
    <dbReference type="NCBI Taxonomy" id="180163"/>
    <lineage>
        <taxon>Bacteria</taxon>
        <taxon>Fusobacteriati</taxon>
        <taxon>Fusobacteriota</taxon>
        <taxon>Fusobacteriia</taxon>
        <taxon>Fusobacteriales</taxon>
        <taxon>Fusobacteriaceae</taxon>
        <taxon>Cetobacterium</taxon>
    </lineage>
</organism>
<feature type="transmembrane region" description="Helical" evidence="1">
    <location>
        <begin position="76"/>
        <end position="96"/>
    </location>
</feature>
<gene>
    <name evidence="2" type="ORF">SAMN02745174_02269</name>
</gene>
<keyword evidence="1" id="KW-0472">Membrane</keyword>
<dbReference type="AlphaFoldDB" id="A0A1T4QC52"/>
<evidence type="ECO:0000313" key="3">
    <source>
        <dbReference type="Proteomes" id="UP000191153"/>
    </source>
</evidence>
<proteinExistence type="predicted"/>
<feature type="transmembrane region" description="Helical" evidence="1">
    <location>
        <begin position="37"/>
        <end position="56"/>
    </location>
</feature>
<dbReference type="Proteomes" id="UP000191153">
    <property type="component" value="Unassembled WGS sequence"/>
</dbReference>
<protein>
    <submittedName>
        <fullName evidence="2">Uncharacterized protein</fullName>
    </submittedName>
</protein>
<evidence type="ECO:0000313" key="2">
    <source>
        <dbReference type="EMBL" id="SKA01373.1"/>
    </source>
</evidence>
<keyword evidence="1" id="KW-0812">Transmembrane</keyword>
<accession>A0A1T4QC52</accession>
<sequence>MIISNYFFRNDLIQNKMFKDIIGKTNLFFNKEESLDIYLGLIGIISTIYIYCLSISDTFKKNILIYLLGEDDILYTLIKGLVFYFLNICPILYIGLTIKLFSKLLKSLEILFLIMDNQKFKDNFQNIVVKKYKENKEYKEHNGLINLYEEIKTNLYNAIFNKNILNIREMIFYLQNFLAYPNNDLKEEEKFIGYVAEIYPYLIENRDDNIFLEISYLPICLGDAYIIEKKYNIALQCFALLKNNYLYYYKHNLQEKNIEWEIFRPLAFKYSDNYDELIVYEGAMIKILYSMLEKKDFITLKKFFDYYYELENFSYEENKIIKLFSHLIILFFLKYLKMDNIEEAKELKTLIEDNLCYRKMYFEKIYNQNKELGLIYKLKIKELLWPKPDLMGISSMVTNIKQDIKNILIEWVERDRIGLTEKFINQNKEEFEFVYSEFIKNQIKRFDNLK</sequence>
<evidence type="ECO:0000256" key="1">
    <source>
        <dbReference type="SAM" id="Phobius"/>
    </source>
</evidence>
<keyword evidence="1" id="KW-1133">Transmembrane helix</keyword>
<name>A0A1T4QC52_9FUSO</name>
<keyword evidence="3" id="KW-1185">Reference proteome</keyword>
<reference evidence="2 3" key="1">
    <citation type="submission" date="2017-02" db="EMBL/GenBank/DDBJ databases">
        <authorList>
            <person name="Peterson S.W."/>
        </authorList>
    </citation>
    <scope>NUCLEOTIDE SEQUENCE [LARGE SCALE GENOMIC DNA]</scope>
    <source>
        <strain evidence="2 3">ATCC 700028</strain>
    </source>
</reference>